<organism evidence="1 2">
    <name type="scientific">Enterococcus phage VEsP-1</name>
    <dbReference type="NCBI Taxonomy" id="2859528"/>
    <lineage>
        <taxon>Viruses</taxon>
        <taxon>Duplodnaviria</taxon>
        <taxon>Heunggongvirae</taxon>
        <taxon>Uroviricota</taxon>
        <taxon>Caudoviricetes</taxon>
        <taxon>Vespunovirus</taxon>
        <taxon>Vespunovirus vesp1</taxon>
    </lineage>
</organism>
<accession>A0AAE8BDV9</accession>
<dbReference type="EMBL" id="MZ333456">
    <property type="protein sequence ID" value="QYI86529.1"/>
    <property type="molecule type" value="Genomic_DNA"/>
</dbReference>
<name>A0AAE8BDV9_9CAUD</name>
<sequence>MTDFNKALTAKELISILNTVPPETKVHFIGATLCSGNLLPFHAPVFRVSKGYKITSNNELSIGLFGVQKSDIELNIEGK</sequence>
<proteinExistence type="predicted"/>
<evidence type="ECO:0000313" key="1">
    <source>
        <dbReference type="EMBL" id="QYI86529.1"/>
    </source>
</evidence>
<evidence type="ECO:0000313" key="2">
    <source>
        <dbReference type="Proteomes" id="UP000827317"/>
    </source>
</evidence>
<keyword evidence="2" id="KW-1185">Reference proteome</keyword>
<protein>
    <submittedName>
        <fullName evidence="1">Uncharacterized protein</fullName>
    </submittedName>
</protein>
<dbReference type="Proteomes" id="UP000827317">
    <property type="component" value="Segment"/>
</dbReference>
<reference evidence="1" key="1">
    <citation type="submission" date="2021-06" db="EMBL/GenBank/DDBJ databases">
        <title>Comparison of different enterococcal bacteriophages isolated from single source.</title>
        <authorList>
            <person name="Tkachev P.V."/>
            <person name="Azarov D.V."/>
            <person name="Goncharov N.E."/>
            <person name="Goncharov A.E."/>
            <person name="Suvorov A.N."/>
        </authorList>
    </citation>
    <scope>NUCLEOTIDE SEQUENCE [LARGE SCALE GENOMIC DNA]</scope>
</reference>